<keyword evidence="5" id="KW-0460">Magnesium</keyword>
<keyword evidence="3 4" id="KW-0342">GTP-binding</keyword>
<sequence>MKFGSKGKKSITALVVGLDNSGKSSIVNQFKPKKMMVKEITPTVGFKIEEFKAAGTSWKMYDMSGQGRYRNLWSKFYQEIEAVVFVVDASDRLRMVVAREELKTVIESPELSRAPVLVLLNKTDVAGHEDSATVMDLLELPQLLASHTWTMMSASAVKDEGLEDALSWIVSSVRT</sequence>
<dbReference type="SMART" id="SM00177">
    <property type="entry name" value="ARF"/>
    <property type="match status" value="1"/>
</dbReference>
<dbReference type="SUPFAM" id="SSF52540">
    <property type="entry name" value="P-loop containing nucleoside triphosphate hydrolases"/>
    <property type="match status" value="1"/>
</dbReference>
<dbReference type="PANTHER" id="PTHR11711">
    <property type="entry name" value="ADP RIBOSYLATION FACTOR-RELATED"/>
    <property type="match status" value="1"/>
</dbReference>
<name>A0A8J6BVJ0_9EUKA</name>
<reference evidence="7" key="1">
    <citation type="submission" date="2021-05" db="EMBL/GenBank/DDBJ databases">
        <title>A free-living protist that lacks canonical eukaryotic 1 DNA replication and segregation systems.</title>
        <authorList>
            <person name="Salas-Leiva D.E."/>
            <person name="Tromer E.C."/>
            <person name="Curtis B.A."/>
            <person name="Jerlstrom-Hultqvist J."/>
            <person name="Kolisko M."/>
            <person name="Yi Z."/>
            <person name="Salas-Leiva J.S."/>
            <person name="Gallot-Lavallee L."/>
            <person name="Kops G.J.P.L."/>
            <person name="Archibald J.M."/>
            <person name="Simpson A.G.B."/>
            <person name="Roger A.J."/>
        </authorList>
    </citation>
    <scope>NUCLEOTIDE SEQUENCE</scope>
    <source>
        <strain evidence="7">BICM</strain>
    </source>
</reference>
<comment type="similarity">
    <text evidence="1 6">Belongs to the small GTPase superfamily. Arf family.</text>
</comment>
<dbReference type="Proteomes" id="UP000717585">
    <property type="component" value="Unassembled WGS sequence"/>
</dbReference>
<evidence type="ECO:0000256" key="4">
    <source>
        <dbReference type="PIRSR" id="PIRSR606689-1"/>
    </source>
</evidence>
<dbReference type="FunFam" id="3.40.50.300:FF:001166">
    <property type="entry name" value="ADP-ribosylation factor D"/>
    <property type="match status" value="1"/>
</dbReference>
<dbReference type="GO" id="GO:0005525">
    <property type="term" value="F:GTP binding"/>
    <property type="evidence" value="ECO:0007669"/>
    <property type="project" value="UniProtKB-KW"/>
</dbReference>
<dbReference type="InterPro" id="IPR005225">
    <property type="entry name" value="Small_GTP-bd"/>
</dbReference>
<evidence type="ECO:0000256" key="6">
    <source>
        <dbReference type="RuleBase" id="RU003925"/>
    </source>
</evidence>
<accession>A0A8J6BVJ0</accession>
<dbReference type="Gene3D" id="3.40.50.300">
    <property type="entry name" value="P-loop containing nucleotide triphosphate hydrolases"/>
    <property type="match status" value="1"/>
</dbReference>
<dbReference type="EMBL" id="JAHDYR010000053">
    <property type="protein sequence ID" value="KAG9391461.1"/>
    <property type="molecule type" value="Genomic_DNA"/>
</dbReference>
<dbReference type="GO" id="GO:0003924">
    <property type="term" value="F:GTPase activity"/>
    <property type="evidence" value="ECO:0007669"/>
    <property type="project" value="InterPro"/>
</dbReference>
<evidence type="ECO:0000256" key="3">
    <source>
        <dbReference type="ARBA" id="ARBA00023134"/>
    </source>
</evidence>
<organism evidence="7 8">
    <name type="scientific">Carpediemonas membranifera</name>
    <dbReference type="NCBI Taxonomy" id="201153"/>
    <lineage>
        <taxon>Eukaryota</taxon>
        <taxon>Metamonada</taxon>
        <taxon>Carpediemonas-like organisms</taxon>
        <taxon>Carpediemonas</taxon>
    </lineage>
</organism>
<gene>
    <name evidence="7" type="ORF">J8273_6221</name>
</gene>
<feature type="binding site" evidence="4">
    <location>
        <position position="65"/>
    </location>
    <ligand>
        <name>GTP</name>
        <dbReference type="ChEBI" id="CHEBI:37565"/>
    </ligand>
</feature>
<dbReference type="AlphaFoldDB" id="A0A8J6BVJ0"/>
<proteinExistence type="inferred from homology"/>
<keyword evidence="5" id="KW-0479">Metal-binding</keyword>
<comment type="caution">
    <text evidence="7">The sequence shown here is derived from an EMBL/GenBank/DDBJ whole genome shotgun (WGS) entry which is preliminary data.</text>
</comment>
<evidence type="ECO:0000256" key="1">
    <source>
        <dbReference type="ARBA" id="ARBA00010290"/>
    </source>
</evidence>
<dbReference type="SMART" id="SM00178">
    <property type="entry name" value="SAR"/>
    <property type="match status" value="1"/>
</dbReference>
<evidence type="ECO:0000313" key="8">
    <source>
        <dbReference type="Proteomes" id="UP000717585"/>
    </source>
</evidence>
<dbReference type="PRINTS" id="PR00328">
    <property type="entry name" value="SAR1GTPBP"/>
</dbReference>
<evidence type="ECO:0000256" key="2">
    <source>
        <dbReference type="ARBA" id="ARBA00022741"/>
    </source>
</evidence>
<dbReference type="NCBIfam" id="TIGR00231">
    <property type="entry name" value="small_GTP"/>
    <property type="match status" value="1"/>
</dbReference>
<dbReference type="Pfam" id="PF00025">
    <property type="entry name" value="Arf"/>
    <property type="match status" value="1"/>
</dbReference>
<feature type="binding site" evidence="4">
    <location>
        <begin position="121"/>
        <end position="124"/>
    </location>
    <ligand>
        <name>GTP</name>
        <dbReference type="ChEBI" id="CHEBI:37565"/>
    </ligand>
</feature>
<dbReference type="InterPro" id="IPR027417">
    <property type="entry name" value="P-loop_NTPase"/>
</dbReference>
<protein>
    <submittedName>
        <fullName evidence="7">Small GTPase superfamily, ARF/SAR type</fullName>
    </submittedName>
</protein>
<evidence type="ECO:0000313" key="7">
    <source>
        <dbReference type="EMBL" id="KAG9391461.1"/>
    </source>
</evidence>
<dbReference type="InterPro" id="IPR006689">
    <property type="entry name" value="Small_GTPase_ARF/SAR"/>
</dbReference>
<feature type="binding site" evidence="5">
    <location>
        <position position="43"/>
    </location>
    <ligand>
        <name>Mg(2+)</name>
        <dbReference type="ChEBI" id="CHEBI:18420"/>
    </ligand>
</feature>
<keyword evidence="2 4" id="KW-0547">Nucleotide-binding</keyword>
<keyword evidence="8" id="KW-1185">Reference proteome</keyword>
<dbReference type="PROSITE" id="PS51417">
    <property type="entry name" value="ARF"/>
    <property type="match status" value="1"/>
</dbReference>
<evidence type="ECO:0000256" key="5">
    <source>
        <dbReference type="PIRSR" id="PIRSR606689-2"/>
    </source>
</evidence>
<dbReference type="GO" id="GO:0046872">
    <property type="term" value="F:metal ion binding"/>
    <property type="evidence" value="ECO:0007669"/>
    <property type="project" value="UniProtKB-KW"/>
</dbReference>
<feature type="binding site" evidence="5">
    <location>
        <position position="24"/>
    </location>
    <ligand>
        <name>Mg(2+)</name>
        <dbReference type="ChEBI" id="CHEBI:18420"/>
    </ligand>
</feature>
<feature type="binding site" evidence="4">
    <location>
        <begin position="17"/>
        <end position="24"/>
    </location>
    <ligand>
        <name>GTP</name>
        <dbReference type="ChEBI" id="CHEBI:37565"/>
    </ligand>
</feature>
<dbReference type="OrthoDB" id="442317at2759"/>
<dbReference type="InterPro" id="IPR024156">
    <property type="entry name" value="Small_GTPase_ARF"/>
</dbReference>